<protein>
    <submittedName>
        <fullName evidence="8">Molybdate ABC transporter substrate-binding protein</fullName>
    </submittedName>
</protein>
<feature type="binding site" evidence="6">
    <location>
        <position position="170"/>
    </location>
    <ligand>
        <name>molybdate</name>
        <dbReference type="ChEBI" id="CHEBI:36264"/>
    </ligand>
</feature>
<dbReference type="RefSeq" id="WP_111457925.1">
    <property type="nucleotide sequence ID" value="NZ_QFYP01000001.1"/>
</dbReference>
<dbReference type="GO" id="GO:0015689">
    <property type="term" value="P:molybdate ion transport"/>
    <property type="evidence" value="ECO:0007669"/>
    <property type="project" value="InterPro"/>
</dbReference>
<keyword evidence="2 6" id="KW-0500">Molybdenum</keyword>
<evidence type="ECO:0000313" key="8">
    <source>
        <dbReference type="EMBL" id="RAK60632.1"/>
    </source>
</evidence>
<evidence type="ECO:0000256" key="4">
    <source>
        <dbReference type="ARBA" id="ARBA00022729"/>
    </source>
</evidence>
<dbReference type="AlphaFoldDB" id="A0A328AZQ8"/>
<comment type="similarity">
    <text evidence="1">Belongs to the bacterial solute-binding protein ModA family.</text>
</comment>
<feature type="chain" id="PRO_5016249081" evidence="7">
    <location>
        <begin position="20"/>
        <end position="255"/>
    </location>
</feature>
<evidence type="ECO:0000256" key="1">
    <source>
        <dbReference type="ARBA" id="ARBA00009175"/>
    </source>
</evidence>
<dbReference type="OrthoDB" id="9785015at2"/>
<dbReference type="CDD" id="cd13539">
    <property type="entry name" value="PBP2_AvModA"/>
    <property type="match status" value="1"/>
</dbReference>
<evidence type="ECO:0000256" key="5">
    <source>
        <dbReference type="ARBA" id="ARBA00062515"/>
    </source>
</evidence>
<dbReference type="Pfam" id="PF13531">
    <property type="entry name" value="SBP_bac_11"/>
    <property type="match status" value="1"/>
</dbReference>
<comment type="caution">
    <text evidence="8">The sequence shown here is derived from an EMBL/GenBank/DDBJ whole genome shotgun (WGS) entry which is preliminary data.</text>
</comment>
<dbReference type="GO" id="GO:1901359">
    <property type="term" value="F:tungstate binding"/>
    <property type="evidence" value="ECO:0007669"/>
    <property type="project" value="UniProtKB-ARBA"/>
</dbReference>
<evidence type="ECO:0000313" key="9">
    <source>
        <dbReference type="Proteomes" id="UP000249842"/>
    </source>
</evidence>
<dbReference type="NCBIfam" id="TIGR01256">
    <property type="entry name" value="modA"/>
    <property type="match status" value="1"/>
</dbReference>
<dbReference type="Proteomes" id="UP000249842">
    <property type="component" value="Unassembled WGS sequence"/>
</dbReference>
<name>A0A328AZQ8_9CAUL</name>
<evidence type="ECO:0000256" key="3">
    <source>
        <dbReference type="ARBA" id="ARBA00022723"/>
    </source>
</evidence>
<evidence type="ECO:0000256" key="7">
    <source>
        <dbReference type="SAM" id="SignalP"/>
    </source>
</evidence>
<gene>
    <name evidence="8" type="primary">modA</name>
    <name evidence="8" type="ORF">DJ021_12845</name>
</gene>
<dbReference type="EMBL" id="QFYP01000001">
    <property type="protein sequence ID" value="RAK60632.1"/>
    <property type="molecule type" value="Genomic_DNA"/>
</dbReference>
<dbReference type="SUPFAM" id="SSF53850">
    <property type="entry name" value="Periplasmic binding protein-like II"/>
    <property type="match status" value="1"/>
</dbReference>
<reference evidence="9" key="1">
    <citation type="submission" date="2018-05" db="EMBL/GenBank/DDBJ databases">
        <authorList>
            <person name="Li X."/>
        </authorList>
    </citation>
    <scope>NUCLEOTIDE SEQUENCE [LARGE SCALE GENOMIC DNA]</scope>
    <source>
        <strain evidence="9">HKS-05</strain>
    </source>
</reference>
<evidence type="ECO:0000256" key="6">
    <source>
        <dbReference type="PIRSR" id="PIRSR004846-1"/>
    </source>
</evidence>
<dbReference type="FunFam" id="3.40.190.10:FF:000035">
    <property type="entry name" value="Molybdate ABC transporter substrate-binding protein"/>
    <property type="match status" value="1"/>
</dbReference>
<dbReference type="PIRSF" id="PIRSF004846">
    <property type="entry name" value="ModA"/>
    <property type="match status" value="1"/>
</dbReference>
<feature type="binding site" evidence="6">
    <location>
        <position position="57"/>
    </location>
    <ligand>
        <name>molybdate</name>
        <dbReference type="ChEBI" id="CHEBI:36264"/>
    </ligand>
</feature>
<dbReference type="Gene3D" id="3.40.190.10">
    <property type="entry name" value="Periplasmic binding protein-like II"/>
    <property type="match status" value="2"/>
</dbReference>
<proteinExistence type="inferred from homology"/>
<dbReference type="InterPro" id="IPR050682">
    <property type="entry name" value="ModA/WtpA"/>
</dbReference>
<accession>A0A328AZQ8</accession>
<organism evidence="8 9">
    <name type="scientific">Phenylobacterium hankyongense</name>
    <dbReference type="NCBI Taxonomy" id="1813876"/>
    <lineage>
        <taxon>Bacteria</taxon>
        <taxon>Pseudomonadati</taxon>
        <taxon>Pseudomonadota</taxon>
        <taxon>Alphaproteobacteria</taxon>
        <taxon>Caulobacterales</taxon>
        <taxon>Caulobacteraceae</taxon>
        <taxon>Phenylobacterium</taxon>
    </lineage>
</organism>
<keyword evidence="9" id="KW-1185">Reference proteome</keyword>
<dbReference type="GO" id="GO:0046872">
    <property type="term" value="F:metal ion binding"/>
    <property type="evidence" value="ECO:0007669"/>
    <property type="project" value="UniProtKB-KW"/>
</dbReference>
<dbReference type="InterPro" id="IPR005950">
    <property type="entry name" value="ModA"/>
</dbReference>
<dbReference type="PANTHER" id="PTHR30632">
    <property type="entry name" value="MOLYBDATE-BINDING PERIPLASMIC PROTEIN"/>
    <property type="match status" value="1"/>
</dbReference>
<dbReference type="PANTHER" id="PTHR30632:SF14">
    <property type="entry name" value="TUNGSTATE_MOLYBDATE_CHROMATE-BINDING PROTEIN MODA"/>
    <property type="match status" value="1"/>
</dbReference>
<feature type="signal peptide" evidence="7">
    <location>
        <begin position="1"/>
        <end position="19"/>
    </location>
</feature>
<sequence length="255" mass="26686">MRSLIFALALVLAPLAARAADAPAVAAASDLSAALPEVAGAFQKATGQTVKLTFGSSGNFTQQIQNGAPYEIFLSADESYVQTLQAAGRTQGPGELYAVGRIGLFLPKGSPLKPDATLKDLGAAARDGRLRKFAIANPDHAPYGRAAREALQAAGVWDAVQPKLVLGENVSQATQFATSGSAQGGVIPLSLAITPQVKAAGRFVPLPADRHQPLRQRMVLLTGAGPTAQAFYRFLQGPQARTILARYGFTLPARR</sequence>
<evidence type="ECO:0000256" key="2">
    <source>
        <dbReference type="ARBA" id="ARBA00022505"/>
    </source>
</evidence>
<dbReference type="InterPro" id="IPR044084">
    <property type="entry name" value="AvModA-like_subst-bd"/>
</dbReference>
<keyword evidence="4 7" id="KW-0732">Signal</keyword>
<keyword evidence="3 6" id="KW-0479">Metal-binding</keyword>
<comment type="subunit">
    <text evidence="5">The complex is composed of two ATP-binding proteins (ModC), two transmembrane proteins (ModB) and a solute-binding protein (ModA).</text>
</comment>
<dbReference type="GO" id="GO:0030973">
    <property type="term" value="F:molybdate ion binding"/>
    <property type="evidence" value="ECO:0007669"/>
    <property type="project" value="InterPro"/>
</dbReference>